<accession>A0A507QWU4</accession>
<dbReference type="Proteomes" id="UP000319663">
    <property type="component" value="Unassembled WGS sequence"/>
</dbReference>
<feature type="domain" description="Aminoglycoside phosphotransferase" evidence="2">
    <location>
        <begin position="176"/>
        <end position="233"/>
    </location>
</feature>
<dbReference type="EMBL" id="VIFY01000066">
    <property type="protein sequence ID" value="TQB72300.1"/>
    <property type="molecule type" value="Genomic_DNA"/>
</dbReference>
<comment type="caution">
    <text evidence="3">The sequence shown here is derived from an EMBL/GenBank/DDBJ whole genome shotgun (WGS) entry which is preliminary data.</text>
</comment>
<protein>
    <recommendedName>
        <fullName evidence="2">Aminoglycoside phosphotransferase domain-containing protein</fullName>
    </recommendedName>
</protein>
<evidence type="ECO:0000256" key="1">
    <source>
        <dbReference type="SAM" id="MobiDB-lite"/>
    </source>
</evidence>
<feature type="region of interest" description="Disordered" evidence="1">
    <location>
        <begin position="1"/>
        <end position="21"/>
    </location>
</feature>
<keyword evidence="4" id="KW-1185">Reference proteome</keyword>
<dbReference type="InterPro" id="IPR011009">
    <property type="entry name" value="Kinase-like_dom_sf"/>
</dbReference>
<evidence type="ECO:0000313" key="4">
    <source>
        <dbReference type="Proteomes" id="UP000319663"/>
    </source>
</evidence>
<sequence length="240" mass="26300">MATGTSNTLPPKQELSQADKLPSSVDEITVSWMQKVLDPSIHQRVCIKGSFNSPLHAYNTQKAYIRETHFFAELSPQLDTLQPRALYATTNPAQGQGIIVSGLHRPLVARASFLRGGAAGHAARRNVGDYQRPEPVAFGRKRVARHDAGSAEGRLLECVFASGDALPEIPTAYRDCEHIVKAFQTPWTTPGPQCAVHGDPHSSNTFMTPQRQIGVLDHQNVHISSPLHDLSCVSLLEPWN</sequence>
<dbReference type="SUPFAM" id="SSF56112">
    <property type="entry name" value="Protein kinase-like (PK-like)"/>
    <property type="match status" value="1"/>
</dbReference>
<organism evidence="3 4">
    <name type="scientific">Monascus purpureus</name>
    <name type="common">Red mold</name>
    <name type="synonym">Monascus anka</name>
    <dbReference type="NCBI Taxonomy" id="5098"/>
    <lineage>
        <taxon>Eukaryota</taxon>
        <taxon>Fungi</taxon>
        <taxon>Dikarya</taxon>
        <taxon>Ascomycota</taxon>
        <taxon>Pezizomycotina</taxon>
        <taxon>Eurotiomycetes</taxon>
        <taxon>Eurotiomycetidae</taxon>
        <taxon>Eurotiales</taxon>
        <taxon>Aspergillaceae</taxon>
        <taxon>Monascus</taxon>
    </lineage>
</organism>
<reference evidence="3 4" key="1">
    <citation type="submission" date="2019-06" db="EMBL/GenBank/DDBJ databases">
        <title>Wine fermentation using esterase from Monascus purpureus.</title>
        <authorList>
            <person name="Geng C."/>
            <person name="Zhang Y."/>
        </authorList>
    </citation>
    <scope>NUCLEOTIDE SEQUENCE [LARGE SCALE GENOMIC DNA]</scope>
    <source>
        <strain evidence="3">HQ1</strain>
    </source>
</reference>
<name>A0A507QWU4_MONPU</name>
<proteinExistence type="predicted"/>
<gene>
    <name evidence="3" type="ORF">MPDQ_006894</name>
</gene>
<dbReference type="Gene3D" id="3.90.1200.10">
    <property type="match status" value="1"/>
</dbReference>
<dbReference type="Pfam" id="PF01636">
    <property type="entry name" value="APH"/>
    <property type="match status" value="1"/>
</dbReference>
<feature type="compositionally biased region" description="Polar residues" evidence="1">
    <location>
        <begin position="1"/>
        <end position="16"/>
    </location>
</feature>
<evidence type="ECO:0000313" key="3">
    <source>
        <dbReference type="EMBL" id="TQB72300.1"/>
    </source>
</evidence>
<evidence type="ECO:0000259" key="2">
    <source>
        <dbReference type="Pfam" id="PF01636"/>
    </source>
</evidence>
<dbReference type="InterPro" id="IPR002575">
    <property type="entry name" value="Aminoglycoside_PTrfase"/>
</dbReference>
<dbReference type="AlphaFoldDB" id="A0A507QWU4"/>